<proteinExistence type="predicted"/>
<dbReference type="RefSeq" id="WP_171046177.1">
    <property type="nucleotide sequence ID" value="NZ_JAFBWU010000003.1"/>
</dbReference>
<accession>A0A9Q2P825</accession>
<dbReference type="AlphaFoldDB" id="A0A9Q2P825"/>
<evidence type="ECO:0000256" key="1">
    <source>
        <dbReference type="SAM" id="Phobius"/>
    </source>
</evidence>
<keyword evidence="5" id="KW-1185">Reference proteome</keyword>
<sequence length="45" mass="5288">MIDFLSNTWPMFAAIGLVTLITVGATMPYIRKDRKRREEMEQKND</sequence>
<organism evidence="2 4">
    <name type="scientific">Marivita cryptomonadis</name>
    <dbReference type="NCBI Taxonomy" id="505252"/>
    <lineage>
        <taxon>Bacteria</taxon>
        <taxon>Pseudomonadati</taxon>
        <taxon>Pseudomonadota</taxon>
        <taxon>Alphaproteobacteria</taxon>
        <taxon>Rhodobacterales</taxon>
        <taxon>Roseobacteraceae</taxon>
        <taxon>Marivita</taxon>
    </lineage>
</organism>
<keyword evidence="1" id="KW-0472">Membrane</keyword>
<protein>
    <submittedName>
        <fullName evidence="2">Uncharacterized protein</fullName>
    </submittedName>
</protein>
<keyword evidence="1" id="KW-1133">Transmembrane helix</keyword>
<evidence type="ECO:0000313" key="5">
    <source>
        <dbReference type="Proteomes" id="UP000809440"/>
    </source>
</evidence>
<dbReference type="Proteomes" id="UP000809440">
    <property type="component" value="Unassembled WGS sequence"/>
</dbReference>
<dbReference type="GeneID" id="62643611"/>
<dbReference type="EMBL" id="JAFBXF010000003">
    <property type="protein sequence ID" value="MBM2416331.1"/>
    <property type="molecule type" value="Genomic_DNA"/>
</dbReference>
<gene>
    <name evidence="2" type="ORF">JQX41_05075</name>
    <name evidence="3" type="ORF">JQX48_05075</name>
</gene>
<dbReference type="Proteomes" id="UP000755667">
    <property type="component" value="Unassembled WGS sequence"/>
</dbReference>
<keyword evidence="1" id="KW-0812">Transmembrane</keyword>
<evidence type="ECO:0000313" key="3">
    <source>
        <dbReference type="EMBL" id="MBM2416331.1"/>
    </source>
</evidence>
<evidence type="ECO:0000313" key="2">
    <source>
        <dbReference type="EMBL" id="MBM2411664.1"/>
    </source>
</evidence>
<comment type="caution">
    <text evidence="2">The sequence shown here is derived from an EMBL/GenBank/DDBJ whole genome shotgun (WGS) entry which is preliminary data.</text>
</comment>
<evidence type="ECO:0000313" key="4">
    <source>
        <dbReference type="Proteomes" id="UP000755667"/>
    </source>
</evidence>
<reference evidence="2 5" key="1">
    <citation type="submission" date="2021-01" db="EMBL/GenBank/DDBJ databases">
        <title>Diatom-associated Roseobacters Show Island Model of Population Structure.</title>
        <authorList>
            <person name="Qu L."/>
            <person name="Feng X."/>
            <person name="Chen Y."/>
            <person name="Li L."/>
            <person name="Wang X."/>
            <person name="Hu Z."/>
            <person name="Wang H."/>
            <person name="Luo H."/>
        </authorList>
    </citation>
    <scope>NUCLEOTIDE SEQUENCE</scope>
    <source>
        <strain evidence="3 5">CC28-63</strain>
        <strain evidence="2">CC28-69</strain>
    </source>
</reference>
<feature type="transmembrane region" description="Helical" evidence="1">
    <location>
        <begin position="12"/>
        <end position="30"/>
    </location>
</feature>
<name>A0A9Q2P825_9RHOB</name>
<dbReference type="EMBL" id="JAFBXE010000003">
    <property type="protein sequence ID" value="MBM2411664.1"/>
    <property type="molecule type" value="Genomic_DNA"/>
</dbReference>